<evidence type="ECO:0000256" key="2">
    <source>
        <dbReference type="ARBA" id="ARBA00022692"/>
    </source>
</evidence>
<comment type="caution">
    <text evidence="7">The sequence shown here is derived from an EMBL/GenBank/DDBJ whole genome shotgun (WGS) entry which is preliminary data.</text>
</comment>
<name>A0A2H0VGW9_9BACT</name>
<dbReference type="EMBL" id="PFAG01000021">
    <property type="protein sequence ID" value="PIR98352.1"/>
    <property type="molecule type" value="Genomic_DNA"/>
</dbReference>
<sequence length="239" mass="27079">MKKPTPLVVISILFLGFVVWSSVRTSEIPEAPKATITIPEGWNIYQVNQHLKDQQVLVDGEIPLSEEGYIFPDTYEFFLDSSLDVVTGKFKSNFEDRLAQINLSNQTRDLDDILTMASILEKEVQTLREKRIASGVLWKRISAGMPLQVDATICYIKRDQPCLPITRSDKEIDSPYNTYLYRGLPPGPISNPGSDSIVAAANPIETSYWYYISDHEKDVTVFSKTLDEHNANIVKYLND</sequence>
<organism evidence="7 8">
    <name type="scientific">Candidatus Colwellbacteria bacterium CG10_big_fil_rev_8_21_14_0_10_41_28</name>
    <dbReference type="NCBI Taxonomy" id="1974539"/>
    <lineage>
        <taxon>Bacteria</taxon>
        <taxon>Candidatus Colwelliibacteriota</taxon>
    </lineage>
</organism>
<reference evidence="8" key="1">
    <citation type="submission" date="2017-09" db="EMBL/GenBank/DDBJ databases">
        <title>Depth-based differentiation of microbial function through sediment-hosted aquifers and enrichment of novel symbionts in the deep terrestrial subsurface.</title>
        <authorList>
            <person name="Probst A.J."/>
            <person name="Ladd B."/>
            <person name="Jarett J.K."/>
            <person name="Geller-Mcgrath D.E."/>
            <person name="Sieber C.M.K."/>
            <person name="Emerson J.B."/>
            <person name="Anantharaman K."/>
            <person name="Thomas B.C."/>
            <person name="Malmstrom R."/>
            <person name="Stieglmeier M."/>
            <person name="Klingl A."/>
            <person name="Woyke T."/>
            <person name="Ryan C.M."/>
            <person name="Banfield J.F."/>
        </authorList>
    </citation>
    <scope>NUCLEOTIDE SEQUENCE [LARGE SCALE GENOMIC DNA]</scope>
</reference>
<keyword evidence="2" id="KW-0812">Transmembrane</keyword>
<evidence type="ECO:0000313" key="7">
    <source>
        <dbReference type="EMBL" id="PIR98352.1"/>
    </source>
</evidence>
<dbReference type="InterPro" id="IPR003770">
    <property type="entry name" value="MLTG-like"/>
</dbReference>
<keyword evidence="3" id="KW-1133">Transmembrane helix</keyword>
<accession>A0A2H0VGW9</accession>
<evidence type="ECO:0000256" key="5">
    <source>
        <dbReference type="ARBA" id="ARBA00023239"/>
    </source>
</evidence>
<keyword evidence="1" id="KW-1003">Cell membrane</keyword>
<evidence type="ECO:0000256" key="6">
    <source>
        <dbReference type="ARBA" id="ARBA00023316"/>
    </source>
</evidence>
<dbReference type="AlphaFoldDB" id="A0A2H0VGW9"/>
<dbReference type="NCBIfam" id="TIGR00247">
    <property type="entry name" value="endolytic transglycosylase MltG"/>
    <property type="match status" value="1"/>
</dbReference>
<evidence type="ECO:0000256" key="4">
    <source>
        <dbReference type="ARBA" id="ARBA00023136"/>
    </source>
</evidence>
<dbReference type="PANTHER" id="PTHR30518">
    <property type="entry name" value="ENDOLYTIC MUREIN TRANSGLYCOSYLASE"/>
    <property type="match status" value="1"/>
</dbReference>
<dbReference type="GO" id="GO:0016829">
    <property type="term" value="F:lyase activity"/>
    <property type="evidence" value="ECO:0007669"/>
    <property type="project" value="UniProtKB-KW"/>
</dbReference>
<dbReference type="PANTHER" id="PTHR30518:SF2">
    <property type="entry name" value="ENDOLYTIC MUREIN TRANSGLYCOSYLASE"/>
    <property type="match status" value="1"/>
</dbReference>
<dbReference type="Pfam" id="PF02618">
    <property type="entry name" value="YceG"/>
    <property type="match status" value="1"/>
</dbReference>
<proteinExistence type="predicted"/>
<gene>
    <name evidence="7" type="ORF">COT88_02170</name>
</gene>
<keyword evidence="4" id="KW-0472">Membrane</keyword>
<protein>
    <submittedName>
        <fullName evidence="7">Endolytic transglycosylase MltG</fullName>
    </submittedName>
</protein>
<keyword evidence="6" id="KW-0961">Cell wall biogenesis/degradation</keyword>
<dbReference type="GO" id="GO:0071555">
    <property type="term" value="P:cell wall organization"/>
    <property type="evidence" value="ECO:0007669"/>
    <property type="project" value="UniProtKB-KW"/>
</dbReference>
<keyword evidence="5" id="KW-0456">Lyase</keyword>
<evidence type="ECO:0000256" key="3">
    <source>
        <dbReference type="ARBA" id="ARBA00022989"/>
    </source>
</evidence>
<evidence type="ECO:0000313" key="8">
    <source>
        <dbReference type="Proteomes" id="UP000230776"/>
    </source>
</evidence>
<evidence type="ECO:0000256" key="1">
    <source>
        <dbReference type="ARBA" id="ARBA00022475"/>
    </source>
</evidence>
<dbReference type="Proteomes" id="UP000230776">
    <property type="component" value="Unassembled WGS sequence"/>
</dbReference>